<dbReference type="EMBL" id="VZDO01000012">
    <property type="protein sequence ID" value="KAB0678829.1"/>
    <property type="molecule type" value="Genomic_DNA"/>
</dbReference>
<evidence type="ECO:0000256" key="1">
    <source>
        <dbReference type="ARBA" id="ARBA00023002"/>
    </source>
</evidence>
<protein>
    <submittedName>
        <fullName evidence="4">Mannitol dehydrogenase family protein</fullName>
    </submittedName>
</protein>
<reference evidence="4 5" key="1">
    <citation type="submission" date="2019-09" db="EMBL/GenBank/DDBJ databases">
        <title>YIM 132180 draft genome.</title>
        <authorList>
            <person name="Zhang K."/>
        </authorList>
    </citation>
    <scope>NUCLEOTIDE SEQUENCE [LARGE SCALE GENOMIC DNA]</scope>
    <source>
        <strain evidence="4 5">YIM 132180</strain>
    </source>
</reference>
<dbReference type="Gene3D" id="3.40.50.720">
    <property type="entry name" value="NAD(P)-binding Rossmann-like Domain"/>
    <property type="match status" value="1"/>
</dbReference>
<proteinExistence type="predicted"/>
<dbReference type="AlphaFoldDB" id="A0A7V7PN00"/>
<dbReference type="InterPro" id="IPR000669">
    <property type="entry name" value="Mannitol_DH"/>
</dbReference>
<dbReference type="PANTHER" id="PTHR43362:SF1">
    <property type="entry name" value="MANNITOL DEHYDROGENASE 2-RELATED"/>
    <property type="match status" value="1"/>
</dbReference>
<comment type="caution">
    <text evidence="4">The sequence shown here is derived from an EMBL/GenBank/DDBJ whole genome shotgun (WGS) entry which is preliminary data.</text>
</comment>
<dbReference type="Pfam" id="PF01232">
    <property type="entry name" value="Mannitol_dh"/>
    <property type="match status" value="1"/>
</dbReference>
<evidence type="ECO:0000313" key="4">
    <source>
        <dbReference type="EMBL" id="KAB0678829.1"/>
    </source>
</evidence>
<sequence length="491" mass="52963">MDRLSDATLHDLPETIERPRYDRAGLANGIVHLGLGAFHRAHQTVYTERSLEAGDARWGTVGVSLRSPDTRDALEPQDGLYTVAVRNGEGDRFQVVGGIRQSLVAPENPEAVLAALADPEARIASLTVTEKGYCHHPATGELDEAHSDIEHDLANPGAPRTAVGFLAEATARRRAAGLPALTLLSCDNLAANGETLARVFRRFATLRDPDLGAYAAGEVACPSTMIDRIVPATTDADRDLVANALGVRDAWPVMTEPFSQWVIEDRFPNGRPDWAASGATFVADVAPFELMKLRLLNGSHSTLAYLGYLAGYETVAETMAAPGFAPLVEGLMREEAGPTLPALPGFDLAAYQAELVARFRNPALRHRTWQIAMDGSQKVPQRLLGTIRDRLKAGLPFDRLALGLAAWMIYARGRDEKGGAIDVRDPLAGRIAAATAQLENPGDILDNYLGFAQVFGTDLPASHAFRRTVLARLHDLREKGAARTVTAYEAA</sequence>
<dbReference type="RefSeq" id="WP_150971039.1">
    <property type="nucleotide sequence ID" value="NZ_VZDO01000012.1"/>
</dbReference>
<dbReference type="PANTHER" id="PTHR43362">
    <property type="entry name" value="MANNITOL DEHYDROGENASE DSF1-RELATED"/>
    <property type="match status" value="1"/>
</dbReference>
<gene>
    <name evidence="4" type="ORF">F6X38_15200</name>
</gene>
<dbReference type="InterPro" id="IPR013328">
    <property type="entry name" value="6PGD_dom2"/>
</dbReference>
<dbReference type="Gene3D" id="1.10.1040.10">
    <property type="entry name" value="N-(1-d-carboxylethyl)-l-norvaline Dehydrogenase, domain 2"/>
    <property type="match status" value="1"/>
</dbReference>
<dbReference type="SUPFAM" id="SSF48179">
    <property type="entry name" value="6-phosphogluconate dehydrogenase C-terminal domain-like"/>
    <property type="match status" value="1"/>
</dbReference>
<dbReference type="Proteomes" id="UP000432089">
    <property type="component" value="Unassembled WGS sequence"/>
</dbReference>
<name>A0A7V7PN00_9HYPH</name>
<organism evidence="4 5">
    <name type="scientific">Plantimonas leprariae</name>
    <dbReference type="NCBI Taxonomy" id="2615207"/>
    <lineage>
        <taxon>Bacteria</taxon>
        <taxon>Pseudomonadati</taxon>
        <taxon>Pseudomonadota</taxon>
        <taxon>Alphaproteobacteria</taxon>
        <taxon>Hyphomicrobiales</taxon>
        <taxon>Aurantimonadaceae</taxon>
        <taxon>Plantimonas</taxon>
    </lineage>
</organism>
<dbReference type="InterPro" id="IPR013131">
    <property type="entry name" value="Mannitol_DH_N"/>
</dbReference>
<accession>A0A7V7PN00</accession>
<keyword evidence="5" id="KW-1185">Reference proteome</keyword>
<dbReference type="PRINTS" id="PR00084">
    <property type="entry name" value="MTLDHDRGNASE"/>
</dbReference>
<dbReference type="InterPro" id="IPR013118">
    <property type="entry name" value="Mannitol_DH_C"/>
</dbReference>
<dbReference type="GO" id="GO:0016616">
    <property type="term" value="F:oxidoreductase activity, acting on the CH-OH group of donors, NAD or NADP as acceptor"/>
    <property type="evidence" value="ECO:0007669"/>
    <property type="project" value="TreeGrafter"/>
</dbReference>
<dbReference type="Pfam" id="PF08125">
    <property type="entry name" value="Mannitol_dh_C"/>
    <property type="match status" value="1"/>
</dbReference>
<dbReference type="InterPro" id="IPR050988">
    <property type="entry name" value="Mannitol_DH/Oxidoreductase"/>
</dbReference>
<dbReference type="SUPFAM" id="SSF51735">
    <property type="entry name" value="NAD(P)-binding Rossmann-fold domains"/>
    <property type="match status" value="1"/>
</dbReference>
<evidence type="ECO:0000259" key="3">
    <source>
        <dbReference type="Pfam" id="PF08125"/>
    </source>
</evidence>
<evidence type="ECO:0000313" key="5">
    <source>
        <dbReference type="Proteomes" id="UP000432089"/>
    </source>
</evidence>
<feature type="domain" description="Mannitol dehydrogenase N-terminal" evidence="2">
    <location>
        <begin position="29"/>
        <end position="275"/>
    </location>
</feature>
<dbReference type="InterPro" id="IPR008927">
    <property type="entry name" value="6-PGluconate_DH-like_C_sf"/>
</dbReference>
<feature type="domain" description="Mannitol dehydrogenase C-terminal" evidence="3">
    <location>
        <begin position="284"/>
        <end position="473"/>
    </location>
</feature>
<evidence type="ECO:0000259" key="2">
    <source>
        <dbReference type="Pfam" id="PF01232"/>
    </source>
</evidence>
<keyword evidence="1" id="KW-0560">Oxidoreductase</keyword>
<dbReference type="InterPro" id="IPR036291">
    <property type="entry name" value="NAD(P)-bd_dom_sf"/>
</dbReference>